<evidence type="ECO:0000256" key="4">
    <source>
        <dbReference type="ARBA" id="ARBA00006008"/>
    </source>
</evidence>
<feature type="domain" description="JAB1/MPN/MOV34 metalloenzyme" evidence="17">
    <location>
        <begin position="59"/>
        <end position="196"/>
    </location>
</feature>
<comment type="similarity">
    <text evidence="4">Belongs to the peptidase M67A family. CSN5 subfamily.</text>
</comment>
<evidence type="ECO:0000256" key="7">
    <source>
        <dbReference type="ARBA" id="ARBA00022614"/>
    </source>
</evidence>
<feature type="region of interest" description="Disordered" evidence="16">
    <location>
        <begin position="316"/>
        <end position="341"/>
    </location>
</feature>
<evidence type="ECO:0000256" key="14">
    <source>
        <dbReference type="ARBA" id="ARBA00023049"/>
    </source>
</evidence>
<dbReference type="OrthoDB" id="10266268at2759"/>
<dbReference type="GO" id="GO:0008180">
    <property type="term" value="C:COP9 signalosome"/>
    <property type="evidence" value="ECO:0007669"/>
    <property type="project" value="UniProtKB-KW"/>
</dbReference>
<keyword evidence="10" id="KW-0677">Repeat</keyword>
<gene>
    <name evidence="18" type="ORF">DUI87_07501</name>
</gene>
<keyword evidence="6" id="KW-0963">Cytoplasm</keyword>
<dbReference type="InterPro" id="IPR025875">
    <property type="entry name" value="Leu-rich_rpt_4"/>
</dbReference>
<dbReference type="SUPFAM" id="SSF52058">
    <property type="entry name" value="L domain-like"/>
    <property type="match status" value="1"/>
</dbReference>
<dbReference type="PANTHER" id="PTHR46652">
    <property type="entry name" value="LEUCINE-RICH REPEAT AND IQ DOMAIN-CONTAINING PROTEIN 1-RELATED"/>
    <property type="match status" value="1"/>
</dbReference>
<name>A0A3M0KPX0_HIRRU</name>
<dbReference type="GO" id="GO:0005737">
    <property type="term" value="C:cytoplasm"/>
    <property type="evidence" value="ECO:0007669"/>
    <property type="project" value="UniProtKB-SubCell"/>
</dbReference>
<sequence>MAAAGSGASGSGMAQKTWELANNMQEAQSIDEIYKYDRKQQQEILAAKPWTKDHHYFKYCKISALALLKMVMHARSGGNLEVMGLMLGKVDGETMIIMDSFALPVEGTETRVNAQAAAYEYMAAYIENAKQIDPTRTISAGKVNLGAFRTYPKGYKPPDEGPSEYQTIPLNKIEDFGVHCKQYYALEVSYFKSSLDRKLLELLWNKYWVNTLSSSSLLTNADYTTGQVFDLSEKLEQSEAQLGRGSFMLGLETHDKKSEDKLAKATRDSFLAGPWLLYTTVLSLGKGDKIESSESLQLPIDHLRVLDDDVLHHPKEHLDSHGLDEEGEKRSSGSGKEGEAGMEAAWSWEQGDLAFCKNLRFLYLYDNQINQIQNLDFASNITHLYLQNNHISSIENLSPLKKLEKLYLGDNYITVVEGLDKVGGLRELHIENQHLPPGEKLLFDPVSLNSLAKSLSVLNISNNNIDELEELAILENLSYLKAVDNQLKHIKDLEVVLKKWTKLRRIDLTGNPICQTPKYKDRIIVQSLTLEYLDGKEIQEMERRFLINWKAARDAREKSNERMTDEHAANVQFPDSETPHLTLPYNPSDSVKEKADYLDLAHKQKVERKPPPRICERKSQMKTQVEEESEVTAEVV</sequence>
<dbReference type="CDD" id="cd08069">
    <property type="entry name" value="MPN_RPN11_CSN5"/>
    <property type="match status" value="1"/>
</dbReference>
<feature type="compositionally biased region" description="Acidic residues" evidence="16">
    <location>
        <begin position="626"/>
        <end position="636"/>
    </location>
</feature>
<evidence type="ECO:0000256" key="11">
    <source>
        <dbReference type="ARBA" id="ARBA00022790"/>
    </source>
</evidence>
<dbReference type="STRING" id="333673.A0A3M0KPX0"/>
<dbReference type="GO" id="GO:0006508">
    <property type="term" value="P:proteolysis"/>
    <property type="evidence" value="ECO:0007669"/>
    <property type="project" value="UniProtKB-KW"/>
</dbReference>
<evidence type="ECO:0000313" key="19">
    <source>
        <dbReference type="Proteomes" id="UP000269221"/>
    </source>
</evidence>
<feature type="compositionally biased region" description="Basic and acidic residues" evidence="16">
    <location>
        <begin position="603"/>
        <end position="619"/>
    </location>
</feature>
<evidence type="ECO:0000256" key="6">
    <source>
        <dbReference type="ARBA" id="ARBA00022490"/>
    </source>
</evidence>
<proteinExistence type="inferred from homology"/>
<keyword evidence="7" id="KW-0433">Leucine-rich repeat</keyword>
<feature type="compositionally biased region" description="Basic and acidic residues" evidence="16">
    <location>
        <begin position="316"/>
        <end position="339"/>
    </location>
</feature>
<evidence type="ECO:0000256" key="5">
    <source>
        <dbReference type="ARBA" id="ARBA00014880"/>
    </source>
</evidence>
<evidence type="ECO:0000313" key="18">
    <source>
        <dbReference type="EMBL" id="RMC15312.1"/>
    </source>
</evidence>
<protein>
    <recommendedName>
        <fullName evidence="5">COP9 signalosome complex subunit 5</fullName>
    </recommendedName>
</protein>
<keyword evidence="13" id="KW-0862">Zinc</keyword>
<evidence type="ECO:0000256" key="13">
    <source>
        <dbReference type="ARBA" id="ARBA00022833"/>
    </source>
</evidence>
<reference evidence="18 19" key="1">
    <citation type="submission" date="2018-07" db="EMBL/GenBank/DDBJ databases">
        <title>A high quality draft genome assembly of the barn swallow (H. rustica rustica).</title>
        <authorList>
            <person name="Formenti G."/>
            <person name="Chiara M."/>
            <person name="Poveda L."/>
            <person name="Francoijs K.-J."/>
            <person name="Bonisoli-Alquati A."/>
            <person name="Canova L."/>
            <person name="Gianfranceschi L."/>
            <person name="Horner D.S."/>
            <person name="Saino N."/>
        </authorList>
    </citation>
    <scope>NUCLEOTIDE SEQUENCE [LARGE SCALE GENOMIC DNA]</scope>
    <source>
        <strain evidence="18">Chelidonia</strain>
        <tissue evidence="18">Blood</tissue>
    </source>
</reference>
<dbReference type="AlphaFoldDB" id="A0A3M0KPX0"/>
<keyword evidence="19" id="KW-1185">Reference proteome</keyword>
<comment type="caution">
    <text evidence="18">The sequence shown here is derived from an EMBL/GenBank/DDBJ whole genome shotgun (WGS) entry which is preliminary data.</text>
</comment>
<evidence type="ECO:0000259" key="17">
    <source>
        <dbReference type="SMART" id="SM00232"/>
    </source>
</evidence>
<dbReference type="Proteomes" id="UP000269221">
    <property type="component" value="Unassembled WGS sequence"/>
</dbReference>
<dbReference type="InterPro" id="IPR050836">
    <property type="entry name" value="SDS22/Internalin_LRR"/>
</dbReference>
<organism evidence="18 19">
    <name type="scientific">Hirundo rustica rustica</name>
    <dbReference type="NCBI Taxonomy" id="333673"/>
    <lineage>
        <taxon>Eukaryota</taxon>
        <taxon>Metazoa</taxon>
        <taxon>Chordata</taxon>
        <taxon>Craniata</taxon>
        <taxon>Vertebrata</taxon>
        <taxon>Euteleostomi</taxon>
        <taxon>Archelosauria</taxon>
        <taxon>Archosauria</taxon>
        <taxon>Dinosauria</taxon>
        <taxon>Saurischia</taxon>
        <taxon>Theropoda</taxon>
        <taxon>Coelurosauria</taxon>
        <taxon>Aves</taxon>
        <taxon>Neognathae</taxon>
        <taxon>Neoaves</taxon>
        <taxon>Telluraves</taxon>
        <taxon>Australaves</taxon>
        <taxon>Passeriformes</taxon>
        <taxon>Sylvioidea</taxon>
        <taxon>Hirundinidae</taxon>
        <taxon>Hirundo</taxon>
    </lineage>
</organism>
<evidence type="ECO:0000256" key="16">
    <source>
        <dbReference type="SAM" id="MobiDB-lite"/>
    </source>
</evidence>
<dbReference type="GO" id="GO:0046872">
    <property type="term" value="F:metal ion binding"/>
    <property type="evidence" value="ECO:0007669"/>
    <property type="project" value="UniProtKB-KW"/>
</dbReference>
<dbReference type="FunFam" id="3.80.10.10:FF:000293">
    <property type="entry name" value="Protein phosphatase 1 regulatory subunit 42"/>
    <property type="match status" value="1"/>
</dbReference>
<evidence type="ECO:0000256" key="10">
    <source>
        <dbReference type="ARBA" id="ARBA00022737"/>
    </source>
</evidence>
<dbReference type="Gene3D" id="3.80.10.10">
    <property type="entry name" value="Ribonuclease Inhibitor"/>
    <property type="match status" value="2"/>
</dbReference>
<comment type="cofactor">
    <cofactor evidence="1">
        <name>a divalent metal cation</name>
        <dbReference type="ChEBI" id="CHEBI:60240"/>
    </cofactor>
</comment>
<feature type="region of interest" description="Disordered" evidence="16">
    <location>
        <begin position="603"/>
        <end position="636"/>
    </location>
</feature>
<keyword evidence="15" id="KW-0539">Nucleus</keyword>
<dbReference type="InterPro" id="IPR040961">
    <property type="entry name" value="CSN5_C"/>
</dbReference>
<dbReference type="Pfam" id="PF12799">
    <property type="entry name" value="LRR_4"/>
    <property type="match status" value="1"/>
</dbReference>
<keyword evidence="11" id="KW-0736">Signalosome</keyword>
<dbReference type="Pfam" id="PF18323">
    <property type="entry name" value="CSN5_C"/>
    <property type="match status" value="1"/>
</dbReference>
<evidence type="ECO:0000256" key="2">
    <source>
        <dbReference type="ARBA" id="ARBA00004123"/>
    </source>
</evidence>
<dbReference type="PROSITE" id="PS51450">
    <property type="entry name" value="LRR"/>
    <property type="match status" value="4"/>
</dbReference>
<evidence type="ECO:0000256" key="3">
    <source>
        <dbReference type="ARBA" id="ARBA00004496"/>
    </source>
</evidence>
<comment type="subcellular location">
    <subcellularLocation>
        <location evidence="3">Cytoplasm</location>
    </subcellularLocation>
    <subcellularLocation>
        <location evidence="2">Nucleus</location>
    </subcellularLocation>
</comment>
<evidence type="ECO:0000256" key="15">
    <source>
        <dbReference type="ARBA" id="ARBA00023242"/>
    </source>
</evidence>
<dbReference type="Pfam" id="PF01398">
    <property type="entry name" value="JAB"/>
    <property type="match status" value="1"/>
</dbReference>
<dbReference type="PANTHER" id="PTHR46652:SF3">
    <property type="entry name" value="LEUCINE-RICH REPEAT-CONTAINING PROTEIN 9"/>
    <property type="match status" value="1"/>
</dbReference>
<keyword evidence="9" id="KW-0479">Metal-binding</keyword>
<dbReference type="FunFam" id="3.40.140.10:FF:000203">
    <property type="entry name" value="COP9 signalosome complex subunit 5"/>
    <property type="match status" value="2"/>
</dbReference>
<evidence type="ECO:0000256" key="12">
    <source>
        <dbReference type="ARBA" id="ARBA00022801"/>
    </source>
</evidence>
<dbReference type="InterPro" id="IPR000555">
    <property type="entry name" value="JAMM/MPN+_dom"/>
</dbReference>
<accession>A0A3M0KPX0</accession>
<keyword evidence="12" id="KW-0378">Hydrolase</keyword>
<evidence type="ECO:0000256" key="9">
    <source>
        <dbReference type="ARBA" id="ARBA00022723"/>
    </source>
</evidence>
<keyword evidence="14" id="KW-0482">Metalloprotease</keyword>
<evidence type="ECO:0000256" key="1">
    <source>
        <dbReference type="ARBA" id="ARBA00001968"/>
    </source>
</evidence>
<dbReference type="EMBL" id="QRBI01000104">
    <property type="protein sequence ID" value="RMC15312.1"/>
    <property type="molecule type" value="Genomic_DNA"/>
</dbReference>
<dbReference type="GO" id="GO:0008237">
    <property type="term" value="F:metallopeptidase activity"/>
    <property type="evidence" value="ECO:0007669"/>
    <property type="project" value="UniProtKB-KW"/>
</dbReference>
<dbReference type="CDD" id="cd21340">
    <property type="entry name" value="PPP1R42"/>
    <property type="match status" value="1"/>
</dbReference>
<dbReference type="InterPro" id="IPR032675">
    <property type="entry name" value="LRR_dom_sf"/>
</dbReference>
<keyword evidence="8" id="KW-0645">Protease</keyword>
<dbReference type="Gene3D" id="3.40.140.10">
    <property type="entry name" value="Cytidine Deaminase, domain 2"/>
    <property type="match status" value="2"/>
</dbReference>
<dbReference type="SMART" id="SM00365">
    <property type="entry name" value="LRR_SD22"/>
    <property type="match status" value="4"/>
</dbReference>
<dbReference type="SMART" id="SM00232">
    <property type="entry name" value="JAB_MPN"/>
    <property type="match status" value="1"/>
</dbReference>
<evidence type="ECO:0000256" key="8">
    <source>
        <dbReference type="ARBA" id="ARBA00022670"/>
    </source>
</evidence>
<dbReference type="InterPro" id="IPR001611">
    <property type="entry name" value="Leu-rich_rpt"/>
</dbReference>